<keyword evidence="7" id="KW-0539">Nucleus</keyword>
<feature type="region of interest" description="Disordered" evidence="9">
    <location>
        <begin position="167"/>
        <end position="200"/>
    </location>
</feature>
<feature type="compositionally biased region" description="Polar residues" evidence="9">
    <location>
        <begin position="845"/>
        <end position="874"/>
    </location>
</feature>
<dbReference type="InterPro" id="IPR001841">
    <property type="entry name" value="Znf_RING"/>
</dbReference>
<feature type="domain" description="RING-type" evidence="10">
    <location>
        <begin position="110"/>
        <end position="153"/>
    </location>
</feature>
<evidence type="ECO:0000256" key="9">
    <source>
        <dbReference type="SAM" id="MobiDB-lite"/>
    </source>
</evidence>
<evidence type="ECO:0000256" key="5">
    <source>
        <dbReference type="ARBA" id="ARBA00022884"/>
    </source>
</evidence>
<accession>A0A9W7SWV5</accession>
<dbReference type="InterPro" id="IPR039780">
    <property type="entry name" value="Mot2"/>
</dbReference>
<keyword evidence="2" id="KW-0479">Metal-binding</keyword>
<evidence type="ECO:0000256" key="4">
    <source>
        <dbReference type="ARBA" id="ARBA00022833"/>
    </source>
</evidence>
<feature type="region of interest" description="Disordered" evidence="9">
    <location>
        <begin position="837"/>
        <end position="1129"/>
    </location>
</feature>
<dbReference type="GO" id="GO:0005634">
    <property type="term" value="C:nucleus"/>
    <property type="evidence" value="ECO:0007669"/>
    <property type="project" value="UniProtKB-SubCell"/>
</dbReference>
<feature type="compositionally biased region" description="Basic and acidic residues" evidence="9">
    <location>
        <begin position="1331"/>
        <end position="1348"/>
    </location>
</feature>
<evidence type="ECO:0000256" key="8">
    <source>
        <dbReference type="PROSITE-ProRule" id="PRU00175"/>
    </source>
</evidence>
<dbReference type="Pfam" id="PF14570">
    <property type="entry name" value="zf-RING_4"/>
    <property type="match status" value="1"/>
</dbReference>
<feature type="compositionally biased region" description="Polar residues" evidence="9">
    <location>
        <begin position="782"/>
        <end position="791"/>
    </location>
</feature>
<dbReference type="GO" id="GO:0030014">
    <property type="term" value="C:CCR4-NOT complex"/>
    <property type="evidence" value="ECO:0007669"/>
    <property type="project" value="InterPro"/>
</dbReference>
<sequence>MVGRAFPRGEPSLPCSLADTTTGTCCTPCSCFFAFHDCIIDIAITPLPPTSINTHNHAGVAPALNSGPHPPRHGFDTITVSSHPHTPLTTLAMSRNLQDQFIDDDEEETCPLCVEDLDLGDKGFRPCPCGYQICQFCYHNVKNNMNGLCPACRRPYRDEDIVYKTITPEETQAHKQRQLQKQKKTQQAMQKEKQKAEADHLSRKHLAGLRVVQKNLVYVTGLSPSSQEDQLLQTLRGDQYFGHPWEFTSPTNARKTQQAVLPLSTGARTAIATVPLTYEENNARIDNACSCTRLERRAKAIRERTCLPSMLAGSQQPVASAQPMARQASGDQPVSPAAERPALPSTASWASRPVHPSRAESRAASIAHESPQVTTATPANASQPEIHSAHSNQAQQPATTSAHVVPKQPKQPKPKATSAFLDFFKDFSLDDFKFVFSMSSLSDADQQIIKNYPPLFDENGGAKRRLRRQHEQEEQQRRLEEQARQFAEPPAAASEQAQDEHPEMSGSQQLGGEPEERGGQSLGGAIGRPQGQDNIGILDQRFQFGGVASPAGISDRGLTPQQHQQLLLNNLNQASAFQNQSTNPPGHQRNHSRFSFANDSSSASTSVKPVANAGLLKQQSAMMPQQGGFGSQQQGQFYTSNVQGPPPGLKTSGTPPVSGGMTFGQGHGFATGGLQYGAGATRTNANEEMMRNLLRGRDGAAAGIGSSMDQKREFMSPPNHYNTAASAAYPSVSQASLASYPSAGANSVNGLSGYGSSAVFSDGEKTGQRGKKKSKKHARQGHGNTSSTSSGLDMGIGAGINDAHLLQSRFQAGAAGGLGSAGAAGIYGPNGMMHGDVDFPALPPSRTTSVDLDSTATPGPSTKRSIPLSSQASLHQDDIISRRSTPTVPPGFEAHSNESRRGTPTVPPGFDGVKPTALPAYLDDEIDGPASAGAIGKPSSRPSSRTSLRRQASSQQILPALPLRPSTPAARPATPARLASSEARPDDKTPTKPSKGGKAPADSEDMKVAEKPIVAEDAPKLEEQAKPEVESTSVKGEDQNKSFENQKPAVPDTTANKESKEAPPDKIITVEASSKAAEPIRARKTSIPSSMQPASKSVATVQTSDAKASPVTPSKSDSKKEDSKRAHPGKLDITAAITNQQESNAAAVAAGKHGTAETPSKTTGKPAALAHARPESPSVSSPLVKNAPRTLRVVATPTPKSEMPPVHSAATPTLEKTVAGVSGAGRMPSRQPSVASMNIPGTPSSEHVSMSDNISMTSTSLSRANSPPPSKVGSAPVRTKTKNQMKKERQERAKQMEEEKIKAEAVKVQPTQQEEEVQEAIVSRQKKKKKEKEPKPPRQPKSVKEVLKSENTTPTASRPASPGQSKAQVQATEQMAAAAPSQASRNGTAINVGERMGPVPPPHMTPSPHNQDPSPPPTPTLTASALLAELKATAPEIQKCIDSLFRTPISAQFKPGQPITPKDLGNPAFWKQDFKINLTKDEVDALLKQTIPAVHYGGDDGRLWSRGMITGSGNHLRALTEELEQRFLELEDVLRGISEEGTFRSGKPQNEVRFPSVDLEALRRGFEGSGGPGQRGVSVMEQMVVDGGVMKKGAFLVDEASRYVNEFVMPPATPPPNNATVGQGGQGQGGQGQGVVQGGDGGVGEGARQAGASLEVVERQLQEAKRAAEESEGQLRKVIKRNKRVLGMG</sequence>
<feature type="compositionally biased region" description="Basic and acidic residues" evidence="9">
    <location>
        <begin position="1116"/>
        <end position="1125"/>
    </location>
</feature>
<evidence type="ECO:0000256" key="2">
    <source>
        <dbReference type="ARBA" id="ARBA00022723"/>
    </source>
</evidence>
<evidence type="ECO:0000256" key="7">
    <source>
        <dbReference type="ARBA" id="ARBA00023242"/>
    </source>
</evidence>
<gene>
    <name evidence="11" type="ORF">Tdes44962_MAKER08190</name>
</gene>
<feature type="compositionally biased region" description="Polar residues" evidence="9">
    <location>
        <begin position="371"/>
        <end position="402"/>
    </location>
</feature>
<dbReference type="OrthoDB" id="1923159at2759"/>
<evidence type="ECO:0000256" key="6">
    <source>
        <dbReference type="ARBA" id="ARBA00023054"/>
    </source>
</evidence>
<keyword evidence="12" id="KW-1185">Reference proteome</keyword>
<evidence type="ECO:0000313" key="11">
    <source>
        <dbReference type="EMBL" id="KAH9838826.1"/>
    </source>
</evidence>
<dbReference type="GO" id="GO:0008270">
    <property type="term" value="F:zinc ion binding"/>
    <property type="evidence" value="ECO:0007669"/>
    <property type="project" value="UniProtKB-KW"/>
</dbReference>
<dbReference type="CDD" id="cd16618">
    <property type="entry name" value="mRING-HC-C4C4_CNOT4"/>
    <property type="match status" value="1"/>
</dbReference>
<dbReference type="EMBL" id="RIBY02000702">
    <property type="protein sequence ID" value="KAH9838826.1"/>
    <property type="molecule type" value="Genomic_DNA"/>
</dbReference>
<feature type="compositionally biased region" description="Basic and acidic residues" evidence="9">
    <location>
        <begin position="1055"/>
        <end position="1064"/>
    </location>
</feature>
<name>A0A9W7SWV5_9PEZI</name>
<feature type="region of interest" description="Disordered" evidence="9">
    <location>
        <begin position="577"/>
        <end position="607"/>
    </location>
</feature>
<dbReference type="PROSITE" id="PS50089">
    <property type="entry name" value="ZF_RING_2"/>
    <property type="match status" value="1"/>
</dbReference>
<feature type="compositionally biased region" description="Polar residues" evidence="9">
    <location>
        <begin position="1230"/>
        <end position="1265"/>
    </location>
</feature>
<keyword evidence="6" id="KW-0175">Coiled coil</keyword>
<dbReference type="SUPFAM" id="SSF57850">
    <property type="entry name" value="RING/U-box"/>
    <property type="match status" value="1"/>
</dbReference>
<feature type="compositionally biased region" description="Basic residues" evidence="9">
    <location>
        <begin position="174"/>
        <end position="184"/>
    </location>
</feature>
<proteinExistence type="predicted"/>
<feature type="compositionally biased region" description="Polar residues" evidence="9">
    <location>
        <begin position="1349"/>
        <end position="1373"/>
    </location>
</feature>
<feature type="compositionally biased region" description="Basic and acidic residues" evidence="9">
    <location>
        <begin position="1285"/>
        <end position="1305"/>
    </location>
</feature>
<reference evidence="11 12" key="2">
    <citation type="journal article" date="2021" name="Curr. Genet.">
        <title>Genetic response to nitrogen starvation in the aggressive Eucalyptus foliar pathogen Teratosphaeria destructans.</title>
        <authorList>
            <person name="Havenga M."/>
            <person name="Wingfield B.D."/>
            <person name="Wingfield M.J."/>
            <person name="Dreyer L.L."/>
            <person name="Roets F."/>
            <person name="Aylward J."/>
        </authorList>
    </citation>
    <scope>NUCLEOTIDE SEQUENCE [LARGE SCALE GENOMIC DNA]</scope>
    <source>
        <strain evidence="11">CMW44962</strain>
    </source>
</reference>
<feature type="region of interest" description="Disordered" evidence="9">
    <location>
        <begin position="1610"/>
        <end position="1651"/>
    </location>
</feature>
<keyword evidence="4" id="KW-0862">Zinc</keyword>
<feature type="compositionally biased region" description="Gly residues" evidence="9">
    <location>
        <begin position="1622"/>
        <end position="1645"/>
    </location>
</feature>
<comment type="caution">
    <text evidence="11">The sequence shown here is derived from an EMBL/GenBank/DDBJ whole genome shotgun (WGS) entry which is preliminary data.</text>
</comment>
<dbReference type="GO" id="GO:0004842">
    <property type="term" value="F:ubiquitin-protein transferase activity"/>
    <property type="evidence" value="ECO:0007669"/>
    <property type="project" value="InterPro"/>
</dbReference>
<organism evidence="11 12">
    <name type="scientific">Teratosphaeria destructans</name>
    <dbReference type="NCBI Taxonomy" id="418781"/>
    <lineage>
        <taxon>Eukaryota</taxon>
        <taxon>Fungi</taxon>
        <taxon>Dikarya</taxon>
        <taxon>Ascomycota</taxon>
        <taxon>Pezizomycotina</taxon>
        <taxon>Dothideomycetes</taxon>
        <taxon>Dothideomycetidae</taxon>
        <taxon>Mycosphaerellales</taxon>
        <taxon>Teratosphaeriaceae</taxon>
        <taxon>Teratosphaeria</taxon>
    </lineage>
</organism>
<evidence type="ECO:0000256" key="1">
    <source>
        <dbReference type="ARBA" id="ARBA00004123"/>
    </source>
</evidence>
<keyword evidence="3 8" id="KW-0863">Zinc-finger</keyword>
<dbReference type="InterPro" id="IPR013083">
    <property type="entry name" value="Znf_RING/FYVE/PHD"/>
</dbReference>
<dbReference type="Proteomes" id="UP001138500">
    <property type="component" value="Unassembled WGS sequence"/>
</dbReference>
<evidence type="ECO:0000313" key="12">
    <source>
        <dbReference type="Proteomes" id="UP001138500"/>
    </source>
</evidence>
<feature type="compositionally biased region" description="Low complexity" evidence="9">
    <location>
        <begin position="958"/>
        <end position="981"/>
    </location>
</feature>
<dbReference type="PANTHER" id="PTHR12603:SF0">
    <property type="entry name" value="CCR4-NOT TRANSCRIPTION COMPLEX SUBUNIT 4"/>
    <property type="match status" value="1"/>
</dbReference>
<dbReference type="FunFam" id="3.30.40.10:FF:000006">
    <property type="entry name" value="CCR4-NOT transcription complex subunit 4"/>
    <property type="match status" value="1"/>
</dbReference>
<dbReference type="GO" id="GO:0016567">
    <property type="term" value="P:protein ubiquitination"/>
    <property type="evidence" value="ECO:0007669"/>
    <property type="project" value="TreeGrafter"/>
</dbReference>
<feature type="compositionally biased region" description="Low complexity" evidence="9">
    <location>
        <begin position="593"/>
        <end position="606"/>
    </location>
</feature>
<feature type="compositionally biased region" description="Low complexity" evidence="9">
    <location>
        <begin position="484"/>
        <end position="496"/>
    </location>
</feature>
<evidence type="ECO:0000259" key="10">
    <source>
        <dbReference type="PROSITE" id="PS50089"/>
    </source>
</evidence>
<feature type="compositionally biased region" description="Basic and acidic residues" evidence="9">
    <location>
        <begin position="469"/>
        <end position="483"/>
    </location>
</feature>
<feature type="region of interest" description="Disordered" evidence="9">
    <location>
        <begin position="759"/>
        <end position="793"/>
    </location>
</feature>
<dbReference type="GO" id="GO:0003723">
    <property type="term" value="F:RNA binding"/>
    <property type="evidence" value="ECO:0007669"/>
    <property type="project" value="UniProtKB-KW"/>
</dbReference>
<feature type="region of interest" description="Disordered" evidence="9">
    <location>
        <begin position="452"/>
        <end position="533"/>
    </location>
</feature>
<comment type="subcellular location">
    <subcellularLocation>
        <location evidence="1">Nucleus</location>
    </subcellularLocation>
</comment>
<evidence type="ECO:0000256" key="3">
    <source>
        <dbReference type="ARBA" id="ARBA00022771"/>
    </source>
</evidence>
<dbReference type="Gene3D" id="3.30.40.10">
    <property type="entry name" value="Zinc/RING finger domain, C3HC4 (zinc finger)"/>
    <property type="match status" value="1"/>
</dbReference>
<feature type="compositionally biased region" description="Basic and acidic residues" evidence="9">
    <location>
        <begin position="190"/>
        <end position="200"/>
    </location>
</feature>
<dbReference type="PANTHER" id="PTHR12603">
    <property type="entry name" value="CCR4-NOT TRANSCRIPTION COMPLEX RELATED"/>
    <property type="match status" value="1"/>
</dbReference>
<protein>
    <submittedName>
        <fullName evidence="11">General negative regulator of transcription subunit 4</fullName>
    </submittedName>
</protein>
<feature type="compositionally biased region" description="Basic residues" evidence="9">
    <location>
        <begin position="768"/>
        <end position="780"/>
    </location>
</feature>
<feature type="region of interest" description="Disordered" evidence="9">
    <location>
        <begin position="312"/>
        <end position="415"/>
    </location>
</feature>
<feature type="compositionally biased region" description="Low complexity" evidence="9">
    <location>
        <begin position="938"/>
        <end position="950"/>
    </location>
</feature>
<feature type="compositionally biased region" description="Polar residues" evidence="9">
    <location>
        <begin position="1086"/>
        <end position="1106"/>
    </location>
</feature>
<dbReference type="InterPro" id="IPR039515">
    <property type="entry name" value="NOT4_mRING-HC-C4C4"/>
</dbReference>
<feature type="compositionally biased region" description="Basic and acidic residues" evidence="9">
    <location>
        <begin position="1004"/>
        <end position="1041"/>
    </location>
</feature>
<reference evidence="11 12" key="1">
    <citation type="journal article" date="2018" name="IMA Fungus">
        <title>IMA Genome-F 10: Nine draft genome sequences of Claviceps purpurea s.lat., including C. arundinis, C. humidiphila, and C. cf. spartinae, pseudomolecules for the pitch canker pathogen Fusarium circinatum, draft genome of Davidsoniella eucalypti, Grosmannia galeiformis, Quambalaria eucalypti, and Teratosphaeria destructans.</title>
        <authorList>
            <person name="Wingfield B.D."/>
            <person name="Liu M."/>
            <person name="Nguyen H.D."/>
            <person name="Lane F.A."/>
            <person name="Morgan S.W."/>
            <person name="De Vos L."/>
            <person name="Wilken P.M."/>
            <person name="Duong T.A."/>
            <person name="Aylward J."/>
            <person name="Coetzee M.P."/>
            <person name="Dadej K."/>
            <person name="De Beer Z.W."/>
            <person name="Findlay W."/>
            <person name="Havenga M."/>
            <person name="Kolarik M."/>
            <person name="Menzies J.G."/>
            <person name="Naidoo K."/>
            <person name="Pochopski O."/>
            <person name="Shoukouhi P."/>
            <person name="Santana Q.C."/>
            <person name="Seifert K.A."/>
            <person name="Soal N."/>
            <person name="Steenkamp E.T."/>
            <person name="Tatham C.T."/>
            <person name="van der Nest M.A."/>
            <person name="Wingfield M.J."/>
        </authorList>
    </citation>
    <scope>NUCLEOTIDE SEQUENCE [LARGE SCALE GENOMIC DNA]</scope>
    <source>
        <strain evidence="11">CMW44962</strain>
    </source>
</reference>
<keyword evidence="5" id="KW-0694">RNA-binding</keyword>
<feature type="region of interest" description="Disordered" evidence="9">
    <location>
        <begin position="1142"/>
        <end position="1421"/>
    </location>
</feature>